<organism evidence="2 3">
    <name type="scientific">Pyricularia oryzae (strain 70-15 / ATCC MYA-4617 / FGSC 8958)</name>
    <name type="common">Rice blast fungus</name>
    <name type="synonym">Magnaporthe oryzae</name>
    <dbReference type="NCBI Taxonomy" id="242507"/>
    <lineage>
        <taxon>Eukaryota</taxon>
        <taxon>Fungi</taxon>
        <taxon>Dikarya</taxon>
        <taxon>Ascomycota</taxon>
        <taxon>Pezizomycotina</taxon>
        <taxon>Sordariomycetes</taxon>
        <taxon>Sordariomycetidae</taxon>
        <taxon>Magnaporthales</taxon>
        <taxon>Pyriculariaceae</taxon>
        <taxon>Pyricularia</taxon>
    </lineage>
</organism>
<keyword evidence="1" id="KW-0472">Membrane</keyword>
<dbReference type="Proteomes" id="UP000009058">
    <property type="component" value="Chromosome 1"/>
</dbReference>
<dbReference type="RefSeq" id="XP_003708787.1">
    <property type="nucleotide sequence ID" value="XM_003708739.1"/>
</dbReference>
<dbReference type="EMBL" id="CM001231">
    <property type="protein sequence ID" value="EHA56175.1"/>
    <property type="molecule type" value="Genomic_DNA"/>
</dbReference>
<reference evidence="2 3" key="1">
    <citation type="journal article" date="2005" name="Nature">
        <title>The genome sequence of the rice blast fungus Magnaporthe grisea.</title>
        <authorList>
            <person name="Dean R.A."/>
            <person name="Talbot N.J."/>
            <person name="Ebbole D.J."/>
            <person name="Farman M.L."/>
            <person name="Mitchell T.K."/>
            <person name="Orbach M.J."/>
            <person name="Thon M."/>
            <person name="Kulkarni R."/>
            <person name="Xu J.R."/>
            <person name="Pan H."/>
            <person name="Read N.D."/>
            <person name="Lee Y.H."/>
            <person name="Carbone I."/>
            <person name="Brown D."/>
            <person name="Oh Y.Y."/>
            <person name="Donofrio N."/>
            <person name="Jeong J.S."/>
            <person name="Soanes D.M."/>
            <person name="Djonovic S."/>
            <person name="Kolomiets E."/>
            <person name="Rehmeyer C."/>
            <person name="Li W."/>
            <person name="Harding M."/>
            <person name="Kim S."/>
            <person name="Lebrun M.H."/>
            <person name="Bohnert H."/>
            <person name="Coughlan S."/>
            <person name="Butler J."/>
            <person name="Calvo S."/>
            <person name="Ma L.J."/>
            <person name="Nicol R."/>
            <person name="Purcell S."/>
            <person name="Nusbaum C."/>
            <person name="Galagan J.E."/>
            <person name="Birren B.W."/>
        </authorList>
    </citation>
    <scope>NUCLEOTIDE SEQUENCE [LARGE SCALE GENOMIC DNA]</scope>
    <source>
        <strain evidence="3">70-15 / ATCC MYA-4617 / FGSC 8958</strain>
    </source>
</reference>
<protein>
    <recommendedName>
        <fullName evidence="4">Nucleoside phosphorylase domain-containing protein</fullName>
    </recommendedName>
</protein>
<evidence type="ECO:0000313" key="2">
    <source>
        <dbReference type="EMBL" id="EHA56175.1"/>
    </source>
</evidence>
<gene>
    <name evidence="2" type="ORF">MGG_16008</name>
</gene>
<dbReference type="GO" id="GO:0003824">
    <property type="term" value="F:catalytic activity"/>
    <property type="evidence" value="ECO:0007669"/>
    <property type="project" value="InterPro"/>
</dbReference>
<dbReference type="STRING" id="242507.G4MMU5"/>
<evidence type="ECO:0000256" key="1">
    <source>
        <dbReference type="SAM" id="Phobius"/>
    </source>
</evidence>
<sequence length="91" mass="9698">MAAAREMLDQVHPNLVVQYTADHNNYDFSKVQGHNVVIACLPAGIIGITSAATVAKDMLRTFKLIRFGLMVGIGGGIPSGTFDIRLGDVVV</sequence>
<dbReference type="VEuPathDB" id="FungiDB:MGG_16008"/>
<evidence type="ECO:0000313" key="3">
    <source>
        <dbReference type="Proteomes" id="UP000009058"/>
    </source>
</evidence>
<dbReference type="InterPro" id="IPR053137">
    <property type="entry name" value="NLR-like"/>
</dbReference>
<dbReference type="InterPro" id="IPR035994">
    <property type="entry name" value="Nucleoside_phosphorylase_sf"/>
</dbReference>
<evidence type="ECO:0008006" key="4">
    <source>
        <dbReference type="Google" id="ProtNLM"/>
    </source>
</evidence>
<dbReference type="OMA" id="AVAWICT"/>
<keyword evidence="1" id="KW-0812">Transmembrane</keyword>
<dbReference type="OrthoDB" id="1577640at2759"/>
<dbReference type="SUPFAM" id="SSF53167">
    <property type="entry name" value="Purine and uridine phosphorylases"/>
    <property type="match status" value="1"/>
</dbReference>
<dbReference type="PANTHER" id="PTHR46082:SF11">
    <property type="entry name" value="AAA+ ATPASE DOMAIN-CONTAINING PROTEIN-RELATED"/>
    <property type="match status" value="1"/>
</dbReference>
<keyword evidence="3" id="KW-1185">Reference proteome</keyword>
<keyword evidence="1" id="KW-1133">Transmembrane helix</keyword>
<dbReference type="AlphaFoldDB" id="G4MMU5"/>
<dbReference type="HOGENOM" id="CLU_000288_34_12_1"/>
<dbReference type="eggNOG" id="KOG4177">
    <property type="taxonomic scope" value="Eukaryota"/>
</dbReference>
<feature type="transmembrane region" description="Helical" evidence="1">
    <location>
        <begin position="36"/>
        <end position="55"/>
    </location>
</feature>
<name>G4MMU5_PYRO7</name>
<dbReference type="PANTHER" id="PTHR46082">
    <property type="entry name" value="ATP/GTP-BINDING PROTEIN-RELATED"/>
    <property type="match status" value="1"/>
</dbReference>
<accession>G4MMU5</accession>
<proteinExistence type="predicted"/>
<dbReference type="Gene3D" id="3.40.50.1580">
    <property type="entry name" value="Nucleoside phosphorylase domain"/>
    <property type="match status" value="1"/>
</dbReference>
<reference key="2">
    <citation type="submission" date="2011-05" db="EMBL/GenBank/DDBJ databases">
        <title>The Genome Sequence of Magnaporthe oryzae 70-15.</title>
        <authorList>
            <consortium name="The Broad Institute Genome Sequencing Platform"/>
            <person name="Ma L.-J."/>
            <person name="Dead R."/>
            <person name="Young S.K."/>
            <person name="Zeng Q."/>
            <person name="Gargeya S."/>
            <person name="Fitzgerald M."/>
            <person name="Haas B."/>
            <person name="Abouelleil A."/>
            <person name="Alvarado L."/>
            <person name="Arachchi H.M."/>
            <person name="Berlin A."/>
            <person name="Brown A."/>
            <person name="Chapman S.B."/>
            <person name="Chen Z."/>
            <person name="Dunbar C."/>
            <person name="Freedman E."/>
            <person name="Gearin G."/>
            <person name="Gellesch M."/>
            <person name="Goldberg J."/>
            <person name="Griggs A."/>
            <person name="Gujja S."/>
            <person name="Heiman D."/>
            <person name="Howarth C."/>
            <person name="Larson L."/>
            <person name="Lui A."/>
            <person name="MacDonald P.J.P."/>
            <person name="Mehta T."/>
            <person name="Montmayeur A."/>
            <person name="Murphy C."/>
            <person name="Neiman D."/>
            <person name="Pearson M."/>
            <person name="Priest M."/>
            <person name="Roberts A."/>
            <person name="Saif S."/>
            <person name="Shea T."/>
            <person name="Shenoy N."/>
            <person name="Sisk P."/>
            <person name="Stolte C."/>
            <person name="Sykes S."/>
            <person name="Yandava C."/>
            <person name="Wortman J."/>
            <person name="Nusbaum C."/>
            <person name="Birren B."/>
        </authorList>
    </citation>
    <scope>NUCLEOTIDE SEQUENCE</scope>
    <source>
        <strain>70-15</strain>
    </source>
</reference>
<dbReference type="GO" id="GO:0009116">
    <property type="term" value="P:nucleoside metabolic process"/>
    <property type="evidence" value="ECO:0007669"/>
    <property type="project" value="InterPro"/>
</dbReference>
<dbReference type="KEGG" id="mgr:MGG_16008"/>
<dbReference type="GeneID" id="12985674"/>
<dbReference type="InParanoid" id="G4MMU5"/>